<protein>
    <submittedName>
        <fullName evidence="1">Uncharacterized protein</fullName>
    </submittedName>
</protein>
<sequence length="265" mass="28571">MAKKRAASTPPDHENPTCEKQKPGNEIEEIFASKKKKKKESDPELNNPSVEGTNAEQKKVKKKKKTTTKMKEKSNSKTNSSKADGFSDPPSRPRRRTQDGLTVYSAEELGLGKADAGGIYPFEKTKTTFSPFPPPSLTVFSSAAGGGYRPGDPSDSGEFLPRASVGSSNRQTGHEFRIESQGKMQSKCFSALLNSNGQFGILLDSMNSTSSSVQSVQFGDFQENPIQGTNSNLMVNQGLDLQNTNNPETLLGLQGDWSSGNVIGG</sequence>
<name>A0ACC2KD95_PERAE</name>
<evidence type="ECO:0000313" key="1">
    <source>
        <dbReference type="EMBL" id="KAJ8618929.1"/>
    </source>
</evidence>
<evidence type="ECO:0000313" key="2">
    <source>
        <dbReference type="Proteomes" id="UP001234297"/>
    </source>
</evidence>
<proteinExistence type="predicted"/>
<organism evidence="1 2">
    <name type="scientific">Persea americana</name>
    <name type="common">Avocado</name>
    <dbReference type="NCBI Taxonomy" id="3435"/>
    <lineage>
        <taxon>Eukaryota</taxon>
        <taxon>Viridiplantae</taxon>
        <taxon>Streptophyta</taxon>
        <taxon>Embryophyta</taxon>
        <taxon>Tracheophyta</taxon>
        <taxon>Spermatophyta</taxon>
        <taxon>Magnoliopsida</taxon>
        <taxon>Magnoliidae</taxon>
        <taxon>Laurales</taxon>
        <taxon>Lauraceae</taxon>
        <taxon>Persea</taxon>
    </lineage>
</organism>
<reference evidence="1 2" key="1">
    <citation type="journal article" date="2022" name="Hortic Res">
        <title>A haplotype resolved chromosomal level avocado genome allows analysis of novel avocado genes.</title>
        <authorList>
            <person name="Nath O."/>
            <person name="Fletcher S.J."/>
            <person name="Hayward A."/>
            <person name="Shaw L.M."/>
            <person name="Masouleh A.K."/>
            <person name="Furtado A."/>
            <person name="Henry R.J."/>
            <person name="Mitter N."/>
        </authorList>
    </citation>
    <scope>NUCLEOTIDE SEQUENCE [LARGE SCALE GENOMIC DNA]</scope>
    <source>
        <strain evidence="2">cv. Hass</strain>
    </source>
</reference>
<dbReference type="EMBL" id="CM056812">
    <property type="protein sequence ID" value="KAJ8618929.1"/>
    <property type="molecule type" value="Genomic_DNA"/>
</dbReference>
<gene>
    <name evidence="1" type="ORF">MRB53_015115</name>
</gene>
<accession>A0ACC2KD95</accession>
<keyword evidence="2" id="KW-1185">Reference proteome</keyword>
<dbReference type="Proteomes" id="UP001234297">
    <property type="component" value="Chromosome 4"/>
</dbReference>
<comment type="caution">
    <text evidence="1">The sequence shown here is derived from an EMBL/GenBank/DDBJ whole genome shotgun (WGS) entry which is preliminary data.</text>
</comment>